<dbReference type="CDD" id="cd16393">
    <property type="entry name" value="SPO0J_N"/>
    <property type="match status" value="1"/>
</dbReference>
<organism evidence="6 7">
    <name type="scientific">Streptococcus hyointestinalis</name>
    <dbReference type="NCBI Taxonomy" id="1337"/>
    <lineage>
        <taxon>Bacteria</taxon>
        <taxon>Bacillati</taxon>
        <taxon>Bacillota</taxon>
        <taxon>Bacilli</taxon>
        <taxon>Lactobacillales</taxon>
        <taxon>Streptococcaceae</taxon>
        <taxon>Streptococcus</taxon>
    </lineage>
</organism>
<dbReference type="Gene3D" id="3.90.1530.30">
    <property type="match status" value="1"/>
</dbReference>
<dbReference type="EMBL" id="UHFN01000007">
    <property type="protein sequence ID" value="SUN64027.1"/>
    <property type="molecule type" value="Genomic_DNA"/>
</dbReference>
<dbReference type="InterPro" id="IPR050336">
    <property type="entry name" value="Chromosome_partition/occlusion"/>
</dbReference>
<dbReference type="GO" id="GO:0009295">
    <property type="term" value="C:nucleoid"/>
    <property type="evidence" value="ECO:0007669"/>
    <property type="project" value="UniProtKB-SubCell"/>
</dbReference>
<dbReference type="GO" id="GO:0045881">
    <property type="term" value="P:positive regulation of sporulation resulting in formation of a cellular spore"/>
    <property type="evidence" value="ECO:0007669"/>
    <property type="project" value="TreeGrafter"/>
</dbReference>
<dbReference type="GO" id="GO:0005694">
    <property type="term" value="C:chromosome"/>
    <property type="evidence" value="ECO:0007669"/>
    <property type="project" value="TreeGrafter"/>
</dbReference>
<sequence length="256" mass="29230">MTKDRLTTIAIKDISPNPYQPRLHFKQEELEELAASIGQNGIIQPIIVRPSDIFGYELVAGERRLRASQLAGLTEIPAIIKQLDNTQSMQQAIIENLQRSDLDPIEEALAYQQLINKKELTHEELAQFMGKSRPYITNSLRLLQLPKSIQEGLRRGHISTGQARLLLTLEKEDTQLAWYQRVLKEQLTVRQLEKQLKAKAPNKKESKDLFTNHEERALAEKLGLDVKIHTKKDGSGTLSITYKTLDDLNRVINSFK</sequence>
<dbReference type="OrthoDB" id="9802051at2"/>
<evidence type="ECO:0000313" key="6">
    <source>
        <dbReference type="EMBL" id="SUN64027.1"/>
    </source>
</evidence>
<dbReference type="AlphaFoldDB" id="A0A380KIF4"/>
<comment type="subcellular location">
    <subcellularLocation>
        <location evidence="1">Cytoplasm</location>
        <location evidence="1">Nucleoid</location>
    </subcellularLocation>
</comment>
<dbReference type="FunFam" id="3.90.1530.30:FF:000001">
    <property type="entry name" value="Chromosome partitioning protein ParB"/>
    <property type="match status" value="1"/>
</dbReference>
<dbReference type="Pfam" id="PF17762">
    <property type="entry name" value="HTH_ParB"/>
    <property type="match status" value="1"/>
</dbReference>
<dbReference type="GO" id="GO:0003677">
    <property type="term" value="F:DNA binding"/>
    <property type="evidence" value="ECO:0007669"/>
    <property type="project" value="UniProtKB-KW"/>
</dbReference>
<dbReference type="PANTHER" id="PTHR33375:SF1">
    <property type="entry name" value="CHROMOSOME-PARTITIONING PROTEIN PARB-RELATED"/>
    <property type="match status" value="1"/>
</dbReference>
<reference evidence="6 7" key="1">
    <citation type="submission" date="2018-06" db="EMBL/GenBank/DDBJ databases">
        <authorList>
            <consortium name="Pathogen Informatics"/>
            <person name="Doyle S."/>
        </authorList>
    </citation>
    <scope>NUCLEOTIDE SEQUENCE [LARGE SCALE GENOMIC DNA]</scope>
    <source>
        <strain evidence="6 7">NCTC12224</strain>
    </source>
</reference>
<dbReference type="SUPFAM" id="SSF110849">
    <property type="entry name" value="ParB/Sulfiredoxin"/>
    <property type="match status" value="1"/>
</dbReference>
<keyword evidence="3" id="KW-0159">Chromosome partition</keyword>
<dbReference type="Pfam" id="PF02195">
    <property type="entry name" value="ParB_N"/>
    <property type="match status" value="1"/>
</dbReference>
<evidence type="ECO:0000256" key="1">
    <source>
        <dbReference type="ARBA" id="ARBA00004453"/>
    </source>
</evidence>
<gene>
    <name evidence="6" type="primary">parB</name>
    <name evidence="6" type="ORF">NCTC12224_02750</name>
</gene>
<dbReference type="Proteomes" id="UP000254924">
    <property type="component" value="Unassembled WGS sequence"/>
</dbReference>
<dbReference type="RefSeq" id="WP_115271558.1">
    <property type="nucleotide sequence ID" value="NZ_JBNPNB010000033.1"/>
</dbReference>
<accession>A0A380KIF4</accession>
<evidence type="ECO:0000259" key="5">
    <source>
        <dbReference type="SMART" id="SM00470"/>
    </source>
</evidence>
<evidence type="ECO:0000256" key="3">
    <source>
        <dbReference type="ARBA" id="ARBA00022829"/>
    </source>
</evidence>
<dbReference type="InterPro" id="IPR003115">
    <property type="entry name" value="ParB_N"/>
</dbReference>
<name>A0A380KIF4_9STRE</name>
<keyword evidence="4" id="KW-0238">DNA-binding</keyword>
<evidence type="ECO:0000256" key="4">
    <source>
        <dbReference type="ARBA" id="ARBA00023125"/>
    </source>
</evidence>
<dbReference type="Gene3D" id="1.10.10.2830">
    <property type="match status" value="1"/>
</dbReference>
<comment type="similarity">
    <text evidence="2">Belongs to the ParB family.</text>
</comment>
<dbReference type="FunFam" id="1.10.10.2830:FF:000001">
    <property type="entry name" value="Chromosome partitioning protein ParB"/>
    <property type="match status" value="1"/>
</dbReference>
<dbReference type="GO" id="GO:0007059">
    <property type="term" value="P:chromosome segregation"/>
    <property type="evidence" value="ECO:0007669"/>
    <property type="project" value="UniProtKB-KW"/>
</dbReference>
<dbReference type="PANTHER" id="PTHR33375">
    <property type="entry name" value="CHROMOSOME-PARTITIONING PROTEIN PARB-RELATED"/>
    <property type="match status" value="1"/>
</dbReference>
<dbReference type="NCBIfam" id="TIGR00180">
    <property type="entry name" value="parB_part"/>
    <property type="match status" value="1"/>
</dbReference>
<keyword evidence="7" id="KW-1185">Reference proteome</keyword>
<dbReference type="InterPro" id="IPR004437">
    <property type="entry name" value="ParB/RepB/Spo0J"/>
</dbReference>
<protein>
    <submittedName>
        <fullName evidence="6">Chromosome partitioning protein</fullName>
    </submittedName>
</protein>
<proteinExistence type="inferred from homology"/>
<dbReference type="GeneID" id="78357968"/>
<evidence type="ECO:0000313" key="7">
    <source>
        <dbReference type="Proteomes" id="UP000254924"/>
    </source>
</evidence>
<feature type="domain" description="ParB-like N-terminal" evidence="5">
    <location>
        <begin position="7"/>
        <end position="97"/>
    </location>
</feature>
<dbReference type="InterPro" id="IPR057240">
    <property type="entry name" value="ParB_dimer_C"/>
</dbReference>
<dbReference type="Pfam" id="PF23552">
    <property type="entry name" value="ParB_C"/>
    <property type="match status" value="1"/>
</dbReference>
<dbReference type="SMART" id="SM00470">
    <property type="entry name" value="ParB"/>
    <property type="match status" value="1"/>
</dbReference>
<dbReference type="InterPro" id="IPR036086">
    <property type="entry name" value="ParB/Sulfiredoxin_sf"/>
</dbReference>
<evidence type="ECO:0000256" key="2">
    <source>
        <dbReference type="ARBA" id="ARBA00006295"/>
    </source>
</evidence>
<dbReference type="SUPFAM" id="SSF109709">
    <property type="entry name" value="KorB DNA-binding domain-like"/>
    <property type="match status" value="1"/>
</dbReference>
<dbReference type="InterPro" id="IPR041468">
    <property type="entry name" value="HTH_ParB/Spo0J"/>
</dbReference>